<comment type="caution">
    <text evidence="10">The sequence shown here is derived from an EMBL/GenBank/DDBJ whole genome shotgun (WGS) entry which is preliminary data.</text>
</comment>
<dbReference type="Proteomes" id="UP001259803">
    <property type="component" value="Unassembled WGS sequence"/>
</dbReference>
<keyword evidence="4 7" id="KW-0812">Transmembrane</keyword>
<keyword evidence="5 7" id="KW-1133">Transmembrane helix</keyword>
<dbReference type="PANTHER" id="PTHR34582">
    <property type="entry name" value="UPF0702 TRANSMEMBRANE PROTEIN YCAP"/>
    <property type="match status" value="1"/>
</dbReference>
<evidence type="ECO:0000256" key="1">
    <source>
        <dbReference type="ARBA" id="ARBA00004651"/>
    </source>
</evidence>
<name>A0ABU2ZF48_9SPHN</name>
<evidence type="ECO:0000256" key="7">
    <source>
        <dbReference type="SAM" id="Phobius"/>
    </source>
</evidence>
<gene>
    <name evidence="10" type="ORF">RM533_03325</name>
</gene>
<evidence type="ECO:0000256" key="4">
    <source>
        <dbReference type="ARBA" id="ARBA00022692"/>
    </source>
</evidence>
<comment type="subcellular location">
    <subcellularLocation>
        <location evidence="1">Cell membrane</location>
        <topology evidence="1">Multi-pass membrane protein</topology>
    </subcellularLocation>
</comment>
<dbReference type="Pfam" id="PF04239">
    <property type="entry name" value="DUF421"/>
    <property type="match status" value="1"/>
</dbReference>
<feature type="transmembrane region" description="Helical" evidence="7">
    <location>
        <begin position="70"/>
        <end position="92"/>
    </location>
</feature>
<organism evidence="10 11">
    <name type="scientific">Croceicoccus esteveae</name>
    <dbReference type="NCBI Taxonomy" id="3075597"/>
    <lineage>
        <taxon>Bacteria</taxon>
        <taxon>Pseudomonadati</taxon>
        <taxon>Pseudomonadota</taxon>
        <taxon>Alphaproteobacteria</taxon>
        <taxon>Sphingomonadales</taxon>
        <taxon>Erythrobacteraceae</taxon>
        <taxon>Croceicoccus</taxon>
    </lineage>
</organism>
<dbReference type="InterPro" id="IPR048454">
    <property type="entry name" value="YetF_N"/>
</dbReference>
<evidence type="ECO:0000313" key="10">
    <source>
        <dbReference type="EMBL" id="MDT0575214.1"/>
    </source>
</evidence>
<dbReference type="Pfam" id="PF20730">
    <property type="entry name" value="YetF_N"/>
    <property type="match status" value="1"/>
</dbReference>
<feature type="transmembrane region" description="Helical" evidence="7">
    <location>
        <begin position="12"/>
        <end position="33"/>
    </location>
</feature>
<comment type="similarity">
    <text evidence="2">Belongs to the UPF0702 family.</text>
</comment>
<protein>
    <submittedName>
        <fullName evidence="10">DUF421 domain-containing protein</fullName>
    </submittedName>
</protein>
<evidence type="ECO:0000259" key="9">
    <source>
        <dbReference type="Pfam" id="PF20730"/>
    </source>
</evidence>
<evidence type="ECO:0000256" key="2">
    <source>
        <dbReference type="ARBA" id="ARBA00006448"/>
    </source>
</evidence>
<feature type="transmembrane region" description="Helical" evidence="7">
    <location>
        <begin position="45"/>
        <end position="64"/>
    </location>
</feature>
<sequence>MDTLGSMFWDNWFGVERVIVMTLCAYVGLIIILRMVGKRSLAKLNAFDFVVTVALGSTLASILLSKDIAFAEGMMAFVMLCGLQWIVSKLSVRRDGFKKLIRSDPRLILENGEFLHQALHDERVTHSEVMSEIRKHGFADLEDIAAVVLESDGTFSVIAHSKATTRSALDDVRNTADENGK</sequence>
<proteinExistence type="inferred from homology"/>
<evidence type="ECO:0000256" key="5">
    <source>
        <dbReference type="ARBA" id="ARBA00022989"/>
    </source>
</evidence>
<evidence type="ECO:0000256" key="3">
    <source>
        <dbReference type="ARBA" id="ARBA00022475"/>
    </source>
</evidence>
<accession>A0ABU2ZF48</accession>
<dbReference type="RefSeq" id="WP_311339794.1">
    <property type="nucleotide sequence ID" value="NZ_JAVRHS010000002.1"/>
</dbReference>
<dbReference type="PANTHER" id="PTHR34582:SF6">
    <property type="entry name" value="UPF0702 TRANSMEMBRANE PROTEIN YCAP"/>
    <property type="match status" value="1"/>
</dbReference>
<evidence type="ECO:0000256" key="6">
    <source>
        <dbReference type="ARBA" id="ARBA00023136"/>
    </source>
</evidence>
<feature type="domain" description="YetF C-terminal" evidence="8">
    <location>
        <begin position="95"/>
        <end position="162"/>
    </location>
</feature>
<dbReference type="InterPro" id="IPR007353">
    <property type="entry name" value="DUF421"/>
</dbReference>
<evidence type="ECO:0000313" key="11">
    <source>
        <dbReference type="Proteomes" id="UP001259803"/>
    </source>
</evidence>
<keyword evidence="6 7" id="KW-0472">Membrane</keyword>
<dbReference type="InterPro" id="IPR023090">
    <property type="entry name" value="UPF0702_alpha/beta_dom_sf"/>
</dbReference>
<keyword evidence="3" id="KW-1003">Cell membrane</keyword>
<feature type="domain" description="YetF-like N-terminal transmembrane" evidence="9">
    <location>
        <begin position="23"/>
        <end position="83"/>
    </location>
</feature>
<keyword evidence="11" id="KW-1185">Reference proteome</keyword>
<dbReference type="Gene3D" id="3.30.240.20">
    <property type="entry name" value="bsu07140 like domains"/>
    <property type="match status" value="1"/>
</dbReference>
<evidence type="ECO:0000259" key="8">
    <source>
        <dbReference type="Pfam" id="PF04239"/>
    </source>
</evidence>
<reference evidence="10 11" key="1">
    <citation type="submission" date="2023-09" db="EMBL/GenBank/DDBJ databases">
        <authorList>
            <person name="Rey-Velasco X."/>
        </authorList>
    </citation>
    <scope>NUCLEOTIDE SEQUENCE [LARGE SCALE GENOMIC DNA]</scope>
    <source>
        <strain evidence="10 11">F390</strain>
    </source>
</reference>
<dbReference type="EMBL" id="JAVRHS010000002">
    <property type="protein sequence ID" value="MDT0575214.1"/>
    <property type="molecule type" value="Genomic_DNA"/>
</dbReference>